<evidence type="ECO:0000256" key="1">
    <source>
        <dbReference type="ARBA" id="ARBA00007277"/>
    </source>
</evidence>
<comment type="caution">
    <text evidence="9">The sequence shown here is derived from an EMBL/GenBank/DDBJ whole genome shotgun (WGS) entry which is preliminary data.</text>
</comment>
<keyword evidence="4" id="KW-0319">Glycerol metabolism</keyword>
<evidence type="ECO:0000256" key="6">
    <source>
        <dbReference type="ARBA" id="ARBA00047512"/>
    </source>
</evidence>
<feature type="signal peptide" evidence="7">
    <location>
        <begin position="1"/>
        <end position="33"/>
    </location>
</feature>
<keyword evidence="5" id="KW-0378">Hydrolase</keyword>
<gene>
    <name evidence="9" type="ORF">FB458_3911</name>
</gene>
<evidence type="ECO:0000256" key="2">
    <source>
        <dbReference type="ARBA" id="ARBA00012247"/>
    </source>
</evidence>
<dbReference type="GO" id="GO:0006629">
    <property type="term" value="P:lipid metabolic process"/>
    <property type="evidence" value="ECO:0007669"/>
    <property type="project" value="InterPro"/>
</dbReference>
<feature type="domain" description="GP-PDE" evidence="8">
    <location>
        <begin position="52"/>
        <end position="374"/>
    </location>
</feature>
<feature type="chain" id="PRO_5022015090" description="glycerophosphodiester phosphodiesterase" evidence="7">
    <location>
        <begin position="34"/>
        <end position="381"/>
    </location>
</feature>
<keyword evidence="3 7" id="KW-0732">Signal</keyword>
<dbReference type="Proteomes" id="UP000317893">
    <property type="component" value="Unassembled WGS sequence"/>
</dbReference>
<organism evidence="9 10">
    <name type="scientific">Lapillicoccus jejuensis</name>
    <dbReference type="NCBI Taxonomy" id="402171"/>
    <lineage>
        <taxon>Bacteria</taxon>
        <taxon>Bacillati</taxon>
        <taxon>Actinomycetota</taxon>
        <taxon>Actinomycetes</taxon>
        <taxon>Micrococcales</taxon>
        <taxon>Intrasporangiaceae</taxon>
        <taxon>Lapillicoccus</taxon>
    </lineage>
</organism>
<keyword evidence="10" id="KW-1185">Reference proteome</keyword>
<dbReference type="PROSITE" id="PS51704">
    <property type="entry name" value="GP_PDE"/>
    <property type="match status" value="1"/>
</dbReference>
<dbReference type="PANTHER" id="PTHR43620:SF7">
    <property type="entry name" value="GLYCEROPHOSPHODIESTER PHOSPHODIESTERASE GDPD5-RELATED"/>
    <property type="match status" value="1"/>
</dbReference>
<dbReference type="InterPro" id="IPR030395">
    <property type="entry name" value="GP_PDE_dom"/>
</dbReference>
<evidence type="ECO:0000256" key="4">
    <source>
        <dbReference type="ARBA" id="ARBA00022798"/>
    </source>
</evidence>
<dbReference type="OrthoDB" id="9758957at2"/>
<evidence type="ECO:0000256" key="5">
    <source>
        <dbReference type="ARBA" id="ARBA00022801"/>
    </source>
</evidence>
<evidence type="ECO:0000313" key="10">
    <source>
        <dbReference type="Proteomes" id="UP000317893"/>
    </source>
</evidence>
<dbReference type="EMBL" id="VFMN01000001">
    <property type="protein sequence ID" value="TQJ10772.1"/>
    <property type="molecule type" value="Genomic_DNA"/>
</dbReference>
<name>A0A542E608_9MICO</name>
<evidence type="ECO:0000256" key="3">
    <source>
        <dbReference type="ARBA" id="ARBA00022729"/>
    </source>
</evidence>
<evidence type="ECO:0000313" key="9">
    <source>
        <dbReference type="EMBL" id="TQJ10772.1"/>
    </source>
</evidence>
<proteinExistence type="inferred from homology"/>
<sequence length="381" mass="41511">MTHPTRRLLRAALTLAVGAGLTLPLLTSTTVHAAPAGAATVTPAARAPLGSPLVIGHRGASGYRPEHTLASYELAARMGADLIEPDVVSTKDGVLVVRHEPEISGTTDVADHPEFATRRTTKQLDGVATTGWFTEDFTLAELRTLRAKERLPQYRQHNTLYDGLFPIPTLDEVFALRARLEQELHRTIGIIPETKHPTYFRALGLPLEPGLVTLVRKYGLDRPTAPIVVQSFELNNLQLLRSLYRFRAKEVLLTSTTGKGFGDTKTYAQLLSPRGMATLAQTVQSIGPDKNQVIARTADGSLGQDTGLVARAHRFGLTVTPYTFRAENVFLPTDLQVGTVPSDYGRAIDEDVAFLRVGVDGLFCDQPDICLVARQQFLAGK</sequence>
<dbReference type="Pfam" id="PF03009">
    <property type="entry name" value="GDPD"/>
    <property type="match status" value="1"/>
</dbReference>
<dbReference type="Gene3D" id="3.20.20.190">
    <property type="entry name" value="Phosphatidylinositol (PI) phosphodiesterase"/>
    <property type="match status" value="1"/>
</dbReference>
<dbReference type="RefSeq" id="WP_141849951.1">
    <property type="nucleotide sequence ID" value="NZ_BAAAPR010000010.1"/>
</dbReference>
<dbReference type="EC" id="3.1.4.46" evidence="2"/>
<dbReference type="InterPro" id="IPR017946">
    <property type="entry name" value="PLC-like_Pdiesterase_TIM-brl"/>
</dbReference>
<comment type="catalytic activity">
    <reaction evidence="6">
        <text>a sn-glycero-3-phosphodiester + H2O = an alcohol + sn-glycerol 3-phosphate + H(+)</text>
        <dbReference type="Rhea" id="RHEA:12969"/>
        <dbReference type="ChEBI" id="CHEBI:15377"/>
        <dbReference type="ChEBI" id="CHEBI:15378"/>
        <dbReference type="ChEBI" id="CHEBI:30879"/>
        <dbReference type="ChEBI" id="CHEBI:57597"/>
        <dbReference type="ChEBI" id="CHEBI:83408"/>
        <dbReference type="EC" id="3.1.4.46"/>
    </reaction>
</comment>
<protein>
    <recommendedName>
        <fullName evidence="2">glycerophosphodiester phosphodiesterase</fullName>
        <ecNumber evidence="2">3.1.4.46</ecNumber>
    </recommendedName>
</protein>
<evidence type="ECO:0000256" key="7">
    <source>
        <dbReference type="SAM" id="SignalP"/>
    </source>
</evidence>
<dbReference type="GO" id="GO:0006071">
    <property type="term" value="P:glycerol metabolic process"/>
    <property type="evidence" value="ECO:0007669"/>
    <property type="project" value="UniProtKB-KW"/>
</dbReference>
<dbReference type="PANTHER" id="PTHR43620">
    <property type="entry name" value="GLYCEROPHOSPHORYL DIESTER PHOSPHODIESTERASE"/>
    <property type="match status" value="1"/>
</dbReference>
<dbReference type="GO" id="GO:0008889">
    <property type="term" value="F:glycerophosphodiester phosphodiesterase activity"/>
    <property type="evidence" value="ECO:0007669"/>
    <property type="project" value="UniProtKB-EC"/>
</dbReference>
<comment type="similarity">
    <text evidence="1">Belongs to the glycerophosphoryl diester phosphodiesterase family.</text>
</comment>
<dbReference type="SUPFAM" id="SSF51695">
    <property type="entry name" value="PLC-like phosphodiesterases"/>
    <property type="match status" value="1"/>
</dbReference>
<dbReference type="GO" id="GO:0042597">
    <property type="term" value="C:periplasmic space"/>
    <property type="evidence" value="ECO:0007669"/>
    <property type="project" value="TreeGrafter"/>
</dbReference>
<dbReference type="CDD" id="cd08602">
    <property type="entry name" value="GDPD_ScGlpQ1_like"/>
    <property type="match status" value="1"/>
</dbReference>
<accession>A0A542E608</accession>
<reference evidence="9 10" key="1">
    <citation type="submission" date="2019-06" db="EMBL/GenBank/DDBJ databases">
        <title>Sequencing the genomes of 1000 actinobacteria strains.</title>
        <authorList>
            <person name="Klenk H.-P."/>
        </authorList>
    </citation>
    <scope>NUCLEOTIDE SEQUENCE [LARGE SCALE GENOMIC DNA]</scope>
    <source>
        <strain evidence="9 10">DSM 18607</strain>
    </source>
</reference>
<evidence type="ECO:0000259" key="8">
    <source>
        <dbReference type="PROSITE" id="PS51704"/>
    </source>
</evidence>
<dbReference type="AlphaFoldDB" id="A0A542E608"/>